<reference evidence="3 4" key="1">
    <citation type="journal article" date="2019" name="Emerg. Microbes Infect.">
        <title>Comprehensive subspecies identification of 175 nontuberculous mycobacteria species based on 7547 genomic profiles.</title>
        <authorList>
            <person name="Matsumoto Y."/>
            <person name="Kinjo T."/>
            <person name="Motooka D."/>
            <person name="Nabeya D."/>
            <person name="Jung N."/>
            <person name="Uechi K."/>
            <person name="Horii T."/>
            <person name="Iida T."/>
            <person name="Fujita J."/>
            <person name="Nakamura S."/>
        </authorList>
    </citation>
    <scope>NUCLEOTIDE SEQUENCE [LARGE SCALE GENOMIC DNA]</scope>
    <source>
        <strain evidence="3 4">JCM 6376</strain>
    </source>
</reference>
<feature type="transmembrane region" description="Helical" evidence="2">
    <location>
        <begin position="129"/>
        <end position="148"/>
    </location>
</feature>
<keyword evidence="2" id="KW-1133">Transmembrane helix</keyword>
<feature type="coiled-coil region" evidence="1">
    <location>
        <begin position="664"/>
        <end position="723"/>
    </location>
</feature>
<dbReference type="Proteomes" id="UP000467327">
    <property type="component" value="Chromosome"/>
</dbReference>
<keyword evidence="2" id="KW-0472">Membrane</keyword>
<accession>A0AAD1HUU3</accession>
<name>A0AAD1HUU3_9MYCO</name>
<keyword evidence="4" id="KW-1185">Reference proteome</keyword>
<evidence type="ECO:0000313" key="4">
    <source>
        <dbReference type="Proteomes" id="UP000467327"/>
    </source>
</evidence>
<keyword evidence="2" id="KW-0812">Transmembrane</keyword>
<evidence type="ECO:0000256" key="1">
    <source>
        <dbReference type="SAM" id="Coils"/>
    </source>
</evidence>
<dbReference type="Gene3D" id="1.20.120.20">
    <property type="entry name" value="Apolipoprotein"/>
    <property type="match status" value="1"/>
</dbReference>
<evidence type="ECO:0000313" key="3">
    <source>
        <dbReference type="EMBL" id="BBX09501.1"/>
    </source>
</evidence>
<gene>
    <name evidence="3" type="ORF">MAIC_43040</name>
</gene>
<proteinExistence type="predicted"/>
<organism evidence="3 4">
    <name type="scientific">Mycolicibacterium aichiense</name>
    <dbReference type="NCBI Taxonomy" id="1799"/>
    <lineage>
        <taxon>Bacteria</taxon>
        <taxon>Bacillati</taxon>
        <taxon>Actinomycetota</taxon>
        <taxon>Actinomycetes</taxon>
        <taxon>Mycobacteriales</taxon>
        <taxon>Mycobacteriaceae</taxon>
        <taxon>Mycolicibacterium</taxon>
    </lineage>
</organism>
<keyword evidence="1" id="KW-0175">Coiled coil</keyword>
<feature type="transmembrane region" description="Helical" evidence="2">
    <location>
        <begin position="103"/>
        <end position="123"/>
    </location>
</feature>
<dbReference type="KEGG" id="maic:MAIC_43040"/>
<dbReference type="RefSeq" id="WP_115321753.1">
    <property type="nucleotide sequence ID" value="NZ_AP022561.1"/>
</dbReference>
<dbReference type="EMBL" id="AP022561">
    <property type="protein sequence ID" value="BBX09501.1"/>
    <property type="molecule type" value="Genomic_DNA"/>
</dbReference>
<dbReference type="AlphaFoldDB" id="A0AAD1HUU3"/>
<dbReference type="SMR" id="A0AAD1HUU3"/>
<evidence type="ECO:0000256" key="2">
    <source>
        <dbReference type="SAM" id="Phobius"/>
    </source>
</evidence>
<protein>
    <recommendedName>
        <fullName evidence="5">Tape measure protein</fullName>
    </recommendedName>
</protein>
<sequence>MARKAGMATGVEVARISVKVSPDSKKFRSELARDLEAIENSLKVTIDVEPNLGNFREEVKAKTAGMKTKVKVDADVDRNFLSGFADKLANMKGPSFGSGINPAGYAVIAAGVLATLTPLIGIVSTALMALPGLLAAVLAPIGAITLGLDGIKKAAEVLKGPFDQLKGVMSDVNQKAFTPVFEQLSKVFPALERSLPSVSNGLANVAKSVVDTITSSAGMAKLEGSIQNIGSAISNAAPGIGKFTDGLLGLVQSFTGKPLQGIVDWFNKVGDSFSAWVEKMTRPSWFTGKTPLEEAFSGLGDTLKIVLDALVDIGKQGIDFLSDPQKIQNFKDDLQGIANLLRDIVDLSDKFSSIKVPEWANINPLKSKEDREAGKKQDPWFDGKIGKGLDSFETWLDNAFNVNYVRDKFDSLFADKKFLGDGPDFSGWAEKMQAPFVTASTFIRDKFNEAVASVEGVLSGIGERVQATFSTIFSTIQNPGQMLVNAFSSIVPTIAGVFSQISGIAQGTWNGIVAAAQGAWNGVTNAVQSAWEGIKGAVSAGVEAVIGFVSGMGGRIVGAITSIDLSGAGQALMNGLLGGIKAGAQKVYDFVSGIAAKIAALKGPLPYDKVVLIPNGEALMQGLHTGMSNGLQDVLSLAKDVAGQIKQAMEAGTDGSGMFDNLKSDDLKQMLAALEEEKKRLKVEYNAVPKDDKAGREALRNQLDQLQAQKDLLSYQNDRIKNEQKFGDVADDDPLVKAASGLMKTPVDFAKATGKQFLSDLGISGNGVISKAITEGIQYIFQIGSVDEAMSIKDRTESKNALSIVGR</sequence>
<evidence type="ECO:0008006" key="5">
    <source>
        <dbReference type="Google" id="ProtNLM"/>
    </source>
</evidence>